<evidence type="ECO:0000313" key="6">
    <source>
        <dbReference type="Proteomes" id="UP000785679"/>
    </source>
</evidence>
<dbReference type="SMART" id="SM00320">
    <property type="entry name" value="WD40"/>
    <property type="match status" value="4"/>
</dbReference>
<evidence type="ECO:0000256" key="4">
    <source>
        <dbReference type="PROSITE-ProRule" id="PRU00221"/>
    </source>
</evidence>
<evidence type="ECO:0000256" key="1">
    <source>
        <dbReference type="ARBA" id="ARBA00007253"/>
    </source>
</evidence>
<reference evidence="5" key="1">
    <citation type="submission" date="2019-06" db="EMBL/GenBank/DDBJ databases">
        <authorList>
            <person name="Zheng W."/>
        </authorList>
    </citation>
    <scope>NUCLEOTIDE SEQUENCE</scope>
    <source>
        <strain evidence="5">QDHG01</strain>
    </source>
</reference>
<dbReference type="Proteomes" id="UP000785679">
    <property type="component" value="Unassembled WGS sequence"/>
</dbReference>
<dbReference type="PROSITE" id="PS50294">
    <property type="entry name" value="WD_REPEATS_REGION"/>
    <property type="match status" value="1"/>
</dbReference>
<dbReference type="PROSITE" id="PS50082">
    <property type="entry name" value="WD_REPEATS_2"/>
    <property type="match status" value="2"/>
</dbReference>
<dbReference type="Gene3D" id="2.130.10.10">
    <property type="entry name" value="YVTN repeat-like/Quinoprotein amine dehydrogenase"/>
    <property type="match status" value="1"/>
</dbReference>
<keyword evidence="6" id="KW-1185">Reference proteome</keyword>
<sequence length="179" mass="19654">MKGHGGWVTCMEVGEIVEGDQTREFLISGSRDKSLMVWDNQTMTLKHTFVGHTAQVNSLSMVPKTNFLASGGKDGNVIIWDLVNGKFLAKQEVDCPVNVVLFAPKKYWLIVGTEQGIKILDLPSKEFIADIKATPLDASREKSTAPIGCTSLAWNKSGNVLFAGFTDNYIRVYKIVVSA</sequence>
<dbReference type="Pfam" id="PF00400">
    <property type="entry name" value="WD40"/>
    <property type="match status" value="3"/>
</dbReference>
<dbReference type="SUPFAM" id="SSF50978">
    <property type="entry name" value="WD40 repeat-like"/>
    <property type="match status" value="1"/>
</dbReference>
<feature type="repeat" description="WD" evidence="4">
    <location>
        <begin position="25"/>
        <end position="48"/>
    </location>
</feature>
<protein>
    <submittedName>
        <fullName evidence="5">Uncharacterized protein</fullName>
    </submittedName>
</protein>
<dbReference type="GO" id="GO:0045182">
    <property type="term" value="F:translation regulator activity"/>
    <property type="evidence" value="ECO:0007669"/>
    <property type="project" value="InterPro"/>
</dbReference>
<dbReference type="PANTHER" id="PTHR19868">
    <property type="entry name" value="RECEPTOR FOR ACTIVATED PROTEIN KINASE C RACK1"/>
    <property type="match status" value="1"/>
</dbReference>
<dbReference type="InterPro" id="IPR001680">
    <property type="entry name" value="WD40_rpt"/>
</dbReference>
<comment type="caution">
    <text evidence="5">The sequence shown here is derived from an EMBL/GenBank/DDBJ whole genome shotgun (WGS) entry which is preliminary data.</text>
</comment>
<dbReference type="InterPro" id="IPR015943">
    <property type="entry name" value="WD40/YVTN_repeat-like_dom_sf"/>
</dbReference>
<keyword evidence="2 4" id="KW-0853">WD repeat</keyword>
<evidence type="ECO:0000313" key="5">
    <source>
        <dbReference type="EMBL" id="TNV80077.1"/>
    </source>
</evidence>
<accession>A0A8J8NQK6</accession>
<dbReference type="InterPro" id="IPR036322">
    <property type="entry name" value="WD40_repeat_dom_sf"/>
</dbReference>
<evidence type="ECO:0000256" key="2">
    <source>
        <dbReference type="ARBA" id="ARBA00022574"/>
    </source>
</evidence>
<dbReference type="GO" id="GO:0043022">
    <property type="term" value="F:ribosome binding"/>
    <property type="evidence" value="ECO:0007669"/>
    <property type="project" value="InterPro"/>
</dbReference>
<dbReference type="EMBL" id="RRYP01008017">
    <property type="protein sequence ID" value="TNV80077.1"/>
    <property type="molecule type" value="Genomic_DNA"/>
</dbReference>
<dbReference type="OrthoDB" id="7875889at2759"/>
<dbReference type="AlphaFoldDB" id="A0A8J8NQK6"/>
<proteinExistence type="inferred from homology"/>
<gene>
    <name evidence="5" type="ORF">FGO68_gene12687</name>
</gene>
<keyword evidence="3" id="KW-0677">Repeat</keyword>
<name>A0A8J8NQK6_HALGN</name>
<evidence type="ECO:0000256" key="3">
    <source>
        <dbReference type="ARBA" id="ARBA00022737"/>
    </source>
</evidence>
<comment type="similarity">
    <text evidence="1">Belongs to the WD repeat G protein beta family. Ribosomal protein RACK1 subfamily.</text>
</comment>
<organism evidence="5 6">
    <name type="scientific">Halteria grandinella</name>
    <dbReference type="NCBI Taxonomy" id="5974"/>
    <lineage>
        <taxon>Eukaryota</taxon>
        <taxon>Sar</taxon>
        <taxon>Alveolata</taxon>
        <taxon>Ciliophora</taxon>
        <taxon>Intramacronucleata</taxon>
        <taxon>Spirotrichea</taxon>
        <taxon>Stichotrichia</taxon>
        <taxon>Sporadotrichida</taxon>
        <taxon>Halteriidae</taxon>
        <taxon>Halteria</taxon>
    </lineage>
</organism>
<feature type="repeat" description="WD" evidence="4">
    <location>
        <begin position="49"/>
        <end position="90"/>
    </location>
</feature>
<dbReference type="InterPro" id="IPR019775">
    <property type="entry name" value="WD40_repeat_CS"/>
</dbReference>
<dbReference type="PROSITE" id="PS00678">
    <property type="entry name" value="WD_REPEATS_1"/>
    <property type="match status" value="1"/>
</dbReference>
<dbReference type="InterPro" id="IPR045223">
    <property type="entry name" value="RACK1-like"/>
</dbReference>